<evidence type="ECO:0000313" key="1">
    <source>
        <dbReference type="Proteomes" id="UP000887579"/>
    </source>
</evidence>
<reference evidence="2" key="1">
    <citation type="submission" date="2022-11" db="UniProtKB">
        <authorList>
            <consortium name="WormBaseParasite"/>
        </authorList>
    </citation>
    <scope>IDENTIFICATION</scope>
</reference>
<proteinExistence type="predicted"/>
<protein>
    <submittedName>
        <fullName evidence="2">Uncharacterized protein</fullName>
    </submittedName>
</protein>
<accession>A0AC34F7X5</accession>
<evidence type="ECO:0000313" key="2">
    <source>
        <dbReference type="WBParaSite" id="ES5_v2.g13353.t1"/>
    </source>
</evidence>
<name>A0AC34F7X5_9BILA</name>
<sequence length="385" mass="44015">MKLCLFLLLIFIIKNVGAVDYYHGDRRYYATVIDGKTYIALHILKEPLKLIFPKEKTFADFASDVTLYSPTENGKCEDTKNKLSFKFAFSDTKFIRGEIFTEVFEVREVMAYLYEKCYDDERRSYYAFKSINGMEANFVAGICFKDKIPFLPYEKDATKNVVELQPSGSDGFGCPAFIPSYMQAEDIQLMDYGRLELNKSFAGHSDDFWWKNSNDLLSNGDSFNENGDANINILKSKKEIPHFLRIGVNQPLPSLHFNFGTKCNGADFELYVNLRQNLECRIRIRLVQDGFQISIKNVYVKVASPLSINEFDNCAITNPPDVPADQFVLQLGQYEANGECDKAQVTLPKNDVAKEIEALIDRTKVVGARIPSESRFKFYKSKSHL</sequence>
<organism evidence="1 2">
    <name type="scientific">Panagrolaimus sp. ES5</name>
    <dbReference type="NCBI Taxonomy" id="591445"/>
    <lineage>
        <taxon>Eukaryota</taxon>
        <taxon>Metazoa</taxon>
        <taxon>Ecdysozoa</taxon>
        <taxon>Nematoda</taxon>
        <taxon>Chromadorea</taxon>
        <taxon>Rhabditida</taxon>
        <taxon>Tylenchina</taxon>
        <taxon>Panagrolaimomorpha</taxon>
        <taxon>Panagrolaimoidea</taxon>
        <taxon>Panagrolaimidae</taxon>
        <taxon>Panagrolaimus</taxon>
    </lineage>
</organism>
<dbReference type="Proteomes" id="UP000887579">
    <property type="component" value="Unplaced"/>
</dbReference>
<dbReference type="WBParaSite" id="ES5_v2.g13353.t1">
    <property type="protein sequence ID" value="ES5_v2.g13353.t1"/>
    <property type="gene ID" value="ES5_v2.g13353"/>
</dbReference>